<organism evidence="1 3">
    <name type="scientific">Cryobacterium flavum</name>
    <dbReference type="NCBI Taxonomy" id="1424659"/>
    <lineage>
        <taxon>Bacteria</taxon>
        <taxon>Bacillati</taxon>
        <taxon>Actinomycetota</taxon>
        <taxon>Actinomycetes</taxon>
        <taxon>Micrococcales</taxon>
        <taxon>Microbacteriaceae</taxon>
        <taxon>Cryobacterium</taxon>
    </lineage>
</organism>
<proteinExistence type="predicted"/>
<reference evidence="2 4" key="2">
    <citation type="submission" date="2019-03" db="EMBL/GenBank/DDBJ databases">
        <title>Genomics of glacier-inhabiting Cryobacterium strains.</title>
        <authorList>
            <person name="Liu Q."/>
            <person name="Xin Y.-H."/>
        </authorList>
    </citation>
    <scope>NUCLEOTIDE SEQUENCE [LARGE SCALE GENOMIC DNA]</scope>
    <source>
        <strain evidence="2 4">Hh8</strain>
    </source>
</reference>
<sequence length="155" mass="17083">MTVEQVEQGPRQIARTVEVPASAEDIFALVADPHRHGELDGSGTVGGTVSGPRRLTQGAKFSVAMKQFGVPYRITSTVTRIEDGRLVEWRHPAGHRWRWELTPLTPTSTRVTETFDYSTVPAVQGKVYELLGFPRQNAAGIEATLRQLTSRSARA</sequence>
<evidence type="ECO:0000313" key="2">
    <source>
        <dbReference type="EMBL" id="TFB78445.1"/>
    </source>
</evidence>
<evidence type="ECO:0000313" key="3">
    <source>
        <dbReference type="Proteomes" id="UP000199639"/>
    </source>
</evidence>
<dbReference type="Proteomes" id="UP000199639">
    <property type="component" value="Unassembled WGS sequence"/>
</dbReference>
<dbReference type="SUPFAM" id="SSF55961">
    <property type="entry name" value="Bet v1-like"/>
    <property type="match status" value="1"/>
</dbReference>
<evidence type="ECO:0000313" key="4">
    <source>
        <dbReference type="Proteomes" id="UP000298252"/>
    </source>
</evidence>
<name>A0A4R8V7R3_9MICO</name>
<dbReference type="InterPro" id="IPR006530">
    <property type="entry name" value="YD"/>
</dbReference>
<keyword evidence="2" id="KW-0808">Transferase</keyword>
<dbReference type="RefSeq" id="WP_092339545.1">
    <property type="nucleotide sequence ID" value="NZ_FNIB01000003.1"/>
</dbReference>
<evidence type="ECO:0000313" key="1">
    <source>
        <dbReference type="EMBL" id="SDM94443.1"/>
    </source>
</evidence>
<dbReference type="InterPro" id="IPR019587">
    <property type="entry name" value="Polyketide_cyclase/dehydratase"/>
</dbReference>
<accession>A0A4R8V7R3</accession>
<reference evidence="1 3" key="1">
    <citation type="submission" date="2016-10" db="EMBL/GenBank/DDBJ databases">
        <authorList>
            <person name="Varghese N."/>
            <person name="Submissions S."/>
        </authorList>
    </citation>
    <scope>NUCLEOTIDE SEQUENCE [LARGE SCALE GENOMIC DNA]</scope>
    <source>
        <strain evidence="1 3">CGMCC 1.11215</strain>
    </source>
</reference>
<dbReference type="EMBL" id="SOFD01000016">
    <property type="protein sequence ID" value="TFB78445.1"/>
    <property type="molecule type" value="Genomic_DNA"/>
</dbReference>
<dbReference type="Gene3D" id="3.30.530.20">
    <property type="match status" value="1"/>
</dbReference>
<dbReference type="GO" id="GO:0016740">
    <property type="term" value="F:transferase activity"/>
    <property type="evidence" value="ECO:0007669"/>
    <property type="project" value="UniProtKB-KW"/>
</dbReference>
<dbReference type="Proteomes" id="UP000298252">
    <property type="component" value="Unassembled WGS sequence"/>
</dbReference>
<gene>
    <name evidence="2" type="ORF">E3O21_06075</name>
    <name evidence="1" type="ORF">SAMN05216368_10329</name>
</gene>
<dbReference type="STRING" id="1424659.SAMN05216368_10329"/>
<dbReference type="Pfam" id="PF10604">
    <property type="entry name" value="Polyketide_cyc2"/>
    <property type="match status" value="1"/>
</dbReference>
<keyword evidence="4" id="KW-1185">Reference proteome</keyword>
<dbReference type="NCBIfam" id="TIGR01643">
    <property type="entry name" value="YD_repeat_2x"/>
    <property type="match status" value="1"/>
</dbReference>
<protein>
    <submittedName>
        <fullName evidence="2">Dimethyladenosine transferase</fullName>
    </submittedName>
    <submittedName>
        <fullName evidence="1">YD repeat-containing protein</fullName>
    </submittedName>
</protein>
<dbReference type="AlphaFoldDB" id="A0A4R8V7R3"/>
<dbReference type="InterPro" id="IPR023393">
    <property type="entry name" value="START-like_dom_sf"/>
</dbReference>
<dbReference type="EMBL" id="FNIB01000003">
    <property type="protein sequence ID" value="SDM94443.1"/>
    <property type="molecule type" value="Genomic_DNA"/>
</dbReference>